<organism evidence="1 2">
    <name type="scientific">Roseicella frigidaeris</name>
    <dbReference type="NCBI Taxonomy" id="2230885"/>
    <lineage>
        <taxon>Bacteria</taxon>
        <taxon>Pseudomonadati</taxon>
        <taxon>Pseudomonadota</taxon>
        <taxon>Alphaproteobacteria</taxon>
        <taxon>Acetobacterales</taxon>
        <taxon>Roseomonadaceae</taxon>
        <taxon>Roseicella</taxon>
    </lineage>
</organism>
<dbReference type="EMBL" id="QLIX01000031">
    <property type="protein sequence ID" value="RAI55401.1"/>
    <property type="molecule type" value="Genomic_DNA"/>
</dbReference>
<proteinExistence type="predicted"/>
<evidence type="ECO:0000313" key="1">
    <source>
        <dbReference type="EMBL" id="RAI55401.1"/>
    </source>
</evidence>
<keyword evidence="2" id="KW-1185">Reference proteome</keyword>
<dbReference type="OrthoDB" id="9857496at2"/>
<dbReference type="RefSeq" id="WP_111472399.1">
    <property type="nucleotide sequence ID" value="NZ_QLIX01000031.1"/>
</dbReference>
<name>A0A327LX19_9PROT</name>
<gene>
    <name evidence="1" type="ORF">DOO78_23860</name>
</gene>
<protein>
    <submittedName>
        <fullName evidence="1">Uncharacterized protein</fullName>
    </submittedName>
</protein>
<dbReference type="AlphaFoldDB" id="A0A327LX19"/>
<comment type="caution">
    <text evidence="1">The sequence shown here is derived from an EMBL/GenBank/DDBJ whole genome shotgun (WGS) entry which is preliminary data.</text>
</comment>
<evidence type="ECO:0000313" key="2">
    <source>
        <dbReference type="Proteomes" id="UP000249065"/>
    </source>
</evidence>
<sequence length="98" mass="10600">MAINLVNDTGLTITIPSEGHRVKNPGGLEGWNTMTLGGSVINLAPGASRSVRQTLNIKCVNDAEFEIHYSASQGRDFVQIFKGNDITDKNATLRLTNN</sequence>
<accession>A0A327LX19</accession>
<dbReference type="Proteomes" id="UP000249065">
    <property type="component" value="Unassembled WGS sequence"/>
</dbReference>
<reference evidence="2" key="1">
    <citation type="submission" date="2018-06" db="EMBL/GenBank/DDBJ databases">
        <authorList>
            <person name="Khan S.A."/>
        </authorList>
    </citation>
    <scope>NUCLEOTIDE SEQUENCE [LARGE SCALE GENOMIC DNA]</scope>
    <source>
        <strain evidence="2">DB-1506</strain>
    </source>
</reference>